<comment type="similarity">
    <text evidence="1 4">Belongs to the universal ribosomal protein uS15 family.</text>
</comment>
<feature type="region of interest" description="Disordered" evidence="5">
    <location>
        <begin position="91"/>
        <end position="125"/>
    </location>
</feature>
<dbReference type="AlphaFoldDB" id="A0A9P6UAW5"/>
<accession>A0A9P6UAW5</accession>
<dbReference type="InterPro" id="IPR000589">
    <property type="entry name" value="Ribosomal_uS15"/>
</dbReference>
<evidence type="ECO:0000256" key="2">
    <source>
        <dbReference type="ARBA" id="ARBA00022980"/>
    </source>
</evidence>
<proteinExistence type="inferred from homology"/>
<organism evidence="6 7">
    <name type="scientific">Actinomortierella ambigua</name>
    <dbReference type="NCBI Taxonomy" id="1343610"/>
    <lineage>
        <taxon>Eukaryota</taxon>
        <taxon>Fungi</taxon>
        <taxon>Fungi incertae sedis</taxon>
        <taxon>Mucoromycota</taxon>
        <taxon>Mortierellomycotina</taxon>
        <taxon>Mortierellomycetes</taxon>
        <taxon>Mortierellales</taxon>
        <taxon>Mortierellaceae</taxon>
        <taxon>Actinomortierella</taxon>
    </lineage>
</organism>
<evidence type="ECO:0000313" key="7">
    <source>
        <dbReference type="Proteomes" id="UP000807716"/>
    </source>
</evidence>
<dbReference type="InterPro" id="IPR009068">
    <property type="entry name" value="uS15_NS1_RNA-bd_sf"/>
</dbReference>
<dbReference type="CDD" id="cd00353">
    <property type="entry name" value="Ribosomal_S15p_S13e"/>
    <property type="match status" value="1"/>
</dbReference>
<evidence type="ECO:0000256" key="5">
    <source>
        <dbReference type="SAM" id="MobiDB-lite"/>
    </source>
</evidence>
<dbReference type="SUPFAM" id="SSF47060">
    <property type="entry name" value="S15/NS1 RNA-binding domain"/>
    <property type="match status" value="1"/>
</dbReference>
<dbReference type="PANTHER" id="PTHR23321">
    <property type="entry name" value="RIBOSOMAL PROTEIN S15, BACTERIAL AND ORGANELLAR"/>
    <property type="match status" value="1"/>
</dbReference>
<dbReference type="GO" id="GO:0003735">
    <property type="term" value="F:structural constituent of ribosome"/>
    <property type="evidence" value="ECO:0007669"/>
    <property type="project" value="InterPro"/>
</dbReference>
<evidence type="ECO:0008006" key="8">
    <source>
        <dbReference type="Google" id="ProtNLM"/>
    </source>
</evidence>
<dbReference type="PANTHER" id="PTHR23321:SF26">
    <property type="entry name" value="SMALL RIBOSOMAL SUBUNIT PROTEIN US15M"/>
    <property type="match status" value="1"/>
</dbReference>
<evidence type="ECO:0000256" key="4">
    <source>
        <dbReference type="RuleBase" id="RU003919"/>
    </source>
</evidence>
<dbReference type="Gene3D" id="1.10.287.10">
    <property type="entry name" value="S15/NS1, RNA-binding"/>
    <property type="match status" value="1"/>
</dbReference>
<dbReference type="GO" id="GO:1990904">
    <property type="term" value="C:ribonucleoprotein complex"/>
    <property type="evidence" value="ECO:0007669"/>
    <property type="project" value="UniProtKB-KW"/>
</dbReference>
<dbReference type="OrthoDB" id="441444at2759"/>
<feature type="compositionally biased region" description="Low complexity" evidence="5">
    <location>
        <begin position="104"/>
        <end position="125"/>
    </location>
</feature>
<dbReference type="PROSITE" id="PS00362">
    <property type="entry name" value="RIBOSOMAL_S15"/>
    <property type="match status" value="1"/>
</dbReference>
<evidence type="ECO:0000313" key="6">
    <source>
        <dbReference type="EMBL" id="KAG0266769.1"/>
    </source>
</evidence>
<evidence type="ECO:0000256" key="1">
    <source>
        <dbReference type="ARBA" id="ARBA00008434"/>
    </source>
</evidence>
<dbReference type="Proteomes" id="UP000807716">
    <property type="component" value="Unassembled WGS sequence"/>
</dbReference>
<dbReference type="HAMAP" id="MF_01343_B">
    <property type="entry name" value="Ribosomal_uS15_B"/>
    <property type="match status" value="1"/>
</dbReference>
<keyword evidence="7" id="KW-1185">Reference proteome</keyword>
<dbReference type="InterPro" id="IPR005290">
    <property type="entry name" value="Ribosomal_uS15_bac-type"/>
</dbReference>
<keyword evidence="2 4" id="KW-0689">Ribosomal protein</keyword>
<dbReference type="EMBL" id="JAAAJB010000087">
    <property type="protein sequence ID" value="KAG0266769.1"/>
    <property type="molecule type" value="Genomic_DNA"/>
</dbReference>
<dbReference type="NCBIfam" id="TIGR00952">
    <property type="entry name" value="S15_bact"/>
    <property type="match status" value="1"/>
</dbReference>
<keyword evidence="3 4" id="KW-0687">Ribonucleoprotein</keyword>
<reference evidence="6" key="1">
    <citation type="journal article" date="2020" name="Fungal Divers.">
        <title>Resolving the Mortierellaceae phylogeny through synthesis of multi-gene phylogenetics and phylogenomics.</title>
        <authorList>
            <person name="Vandepol N."/>
            <person name="Liber J."/>
            <person name="Desiro A."/>
            <person name="Na H."/>
            <person name="Kennedy M."/>
            <person name="Barry K."/>
            <person name="Grigoriev I.V."/>
            <person name="Miller A.N."/>
            <person name="O'Donnell K."/>
            <person name="Stajich J.E."/>
            <person name="Bonito G."/>
        </authorList>
    </citation>
    <scope>NUCLEOTIDE SEQUENCE</scope>
    <source>
        <strain evidence="6">BC1065</strain>
    </source>
</reference>
<dbReference type="SMART" id="SM01387">
    <property type="entry name" value="Ribosomal_S15"/>
    <property type="match status" value="1"/>
</dbReference>
<sequence length="298" mass="33986">MFSRVRSIASARVAIPAPQNSFHTSAASLARPRRTRKETIIQIRKNNLLKQERKRLEVEEQKPDYIIGRPTEFTQSLLSPRQVFQAPLEAIKKPSSASQEPTDSTTTTSTPFSFGGSSSSSSIFGSLPKRPLDVTTSNPSGYQHFLTNQEAELLFETVPQVQVQEHMVRSSLVNEKTQLPIEQQKAELVRRITAIENANAKQVVLENVRRARLAFQRVEGDTGSPEVQAAVMTVRIHNLHDHVTRNRKDKHNYRRLRVLIHQRQSILKYLKKTDPDRYHICLDRLGLEPRAIEDEIVI</sequence>
<evidence type="ECO:0000256" key="3">
    <source>
        <dbReference type="ARBA" id="ARBA00023274"/>
    </source>
</evidence>
<name>A0A9P6UAW5_9FUNG</name>
<dbReference type="GO" id="GO:0005737">
    <property type="term" value="C:cytoplasm"/>
    <property type="evidence" value="ECO:0007669"/>
    <property type="project" value="UniProtKB-ARBA"/>
</dbReference>
<comment type="caution">
    <text evidence="6">The sequence shown here is derived from an EMBL/GenBank/DDBJ whole genome shotgun (WGS) entry which is preliminary data.</text>
</comment>
<dbReference type="Pfam" id="PF00312">
    <property type="entry name" value="Ribosomal_S15"/>
    <property type="match status" value="1"/>
</dbReference>
<dbReference type="GO" id="GO:0006412">
    <property type="term" value="P:translation"/>
    <property type="evidence" value="ECO:0007669"/>
    <property type="project" value="InterPro"/>
</dbReference>
<gene>
    <name evidence="6" type="ORF">DFQ27_009438</name>
</gene>
<dbReference type="GO" id="GO:0005840">
    <property type="term" value="C:ribosome"/>
    <property type="evidence" value="ECO:0007669"/>
    <property type="project" value="UniProtKB-KW"/>
</dbReference>
<protein>
    <recommendedName>
        <fullName evidence="8">Ribosomal protein S15</fullName>
    </recommendedName>
</protein>